<dbReference type="AlphaFoldDB" id="K4FUD9"/>
<dbReference type="GO" id="GO:0005739">
    <property type="term" value="C:mitochondrion"/>
    <property type="evidence" value="ECO:0007669"/>
    <property type="project" value="TreeGrafter"/>
</dbReference>
<dbReference type="GO" id="GO:0045271">
    <property type="term" value="C:respiratory chain complex I"/>
    <property type="evidence" value="ECO:0007669"/>
    <property type="project" value="InterPro"/>
</dbReference>
<comment type="similarity">
    <text evidence="1">Belongs to the complex I NDUFA12 subunit family.</text>
</comment>
<evidence type="ECO:0000256" key="2">
    <source>
        <dbReference type="SAM" id="MobiDB-lite"/>
    </source>
</evidence>
<evidence type="ECO:0000256" key="1">
    <source>
        <dbReference type="ARBA" id="ARBA00007355"/>
    </source>
</evidence>
<reference evidence="3" key="1">
    <citation type="journal article" date="2012" name="PLoS ONE">
        <title>Sequencing and Analysis of Full-Length cDNAs, 5'-ESTs and 3'-ESTs from a Cartilaginous Fish, the Elephant Shark (Callorhinchus milii).</title>
        <authorList>
            <person name="Tan Y.Y."/>
            <person name="Kodzius R."/>
            <person name="Tay B.H."/>
            <person name="Tay A."/>
            <person name="Brenner S."/>
            <person name="Venkatesh B."/>
        </authorList>
    </citation>
    <scope>NUCLEOTIDE SEQUENCE</scope>
    <source>
        <tissue evidence="3">Kidney</tissue>
    </source>
</reference>
<dbReference type="Pfam" id="PF05071">
    <property type="entry name" value="NDUFA12"/>
    <property type="match status" value="1"/>
</dbReference>
<dbReference type="PANTHER" id="PTHR32470">
    <property type="entry name" value="ADH DEHYDROGENASE [UBIQUINONE] 1 ALPHA SUBCOMPLEX ASSEMBLY FACTOR 2"/>
    <property type="match status" value="1"/>
</dbReference>
<dbReference type="GO" id="GO:0032981">
    <property type="term" value="P:mitochondrial respiratory chain complex I assembly"/>
    <property type="evidence" value="ECO:0007669"/>
    <property type="project" value="TreeGrafter"/>
</dbReference>
<proteinExistence type="evidence at transcript level"/>
<name>K4FUD9_CALMI</name>
<feature type="compositionally biased region" description="Polar residues" evidence="2">
    <location>
        <begin position="142"/>
        <end position="166"/>
    </location>
</feature>
<evidence type="ECO:0000313" key="3">
    <source>
        <dbReference type="EMBL" id="AFK11084.1"/>
    </source>
</evidence>
<dbReference type="InterPro" id="IPR007763">
    <property type="entry name" value="NDUFA12"/>
</dbReference>
<dbReference type="PANTHER" id="PTHR32470:SF2">
    <property type="entry name" value="NADH DEHYDROGENASE [UBIQUINONE] 1 ALPHA SUBCOMPLEX ASSEMBLY FACTOR 2"/>
    <property type="match status" value="1"/>
</dbReference>
<sequence length="166" mass="19032">MDRLRALLSRSFGLVKQLVGTDHLGNKYYCIPRQEGWAGQSVREKRMVEPAHSEEVEFGIENIPTEWEAWVRGRRKEPPTMEEILANEEYRRVIKMRAQEVEEKERRAQEKGYEEGLVAKSVKTQVKGHASATYYAKDEPSSEPSSTANTFQPGSWTPSESSSKKQ</sequence>
<accession>K4FUD9</accession>
<protein>
    <submittedName>
        <fullName evidence="3">Mitochondrial mimitin</fullName>
    </submittedName>
</protein>
<feature type="region of interest" description="Disordered" evidence="2">
    <location>
        <begin position="128"/>
        <end position="166"/>
    </location>
</feature>
<dbReference type="InterPro" id="IPR052618">
    <property type="entry name" value="ComplexI_NDUFA12"/>
</dbReference>
<organism evidence="3">
    <name type="scientific">Callorhinchus milii</name>
    <name type="common">Ghost shark</name>
    <dbReference type="NCBI Taxonomy" id="7868"/>
    <lineage>
        <taxon>Eukaryota</taxon>
        <taxon>Metazoa</taxon>
        <taxon>Chordata</taxon>
        <taxon>Craniata</taxon>
        <taxon>Vertebrata</taxon>
        <taxon>Chondrichthyes</taxon>
        <taxon>Holocephali</taxon>
        <taxon>Chimaeriformes</taxon>
        <taxon>Callorhinchidae</taxon>
        <taxon>Callorhinchus</taxon>
    </lineage>
</organism>
<dbReference type="EMBL" id="JX052856">
    <property type="protein sequence ID" value="AFK11084.1"/>
    <property type="molecule type" value="mRNA"/>
</dbReference>